<accession>A0A5M6DDV4</accession>
<organism evidence="3 4">
    <name type="scientific">Adhaeribacter rhizoryzae</name>
    <dbReference type="NCBI Taxonomy" id="2607907"/>
    <lineage>
        <taxon>Bacteria</taxon>
        <taxon>Pseudomonadati</taxon>
        <taxon>Bacteroidota</taxon>
        <taxon>Cytophagia</taxon>
        <taxon>Cytophagales</taxon>
        <taxon>Hymenobacteraceae</taxon>
        <taxon>Adhaeribacter</taxon>
    </lineage>
</organism>
<keyword evidence="4" id="KW-1185">Reference proteome</keyword>
<reference evidence="3 4" key="1">
    <citation type="submission" date="2019-09" db="EMBL/GenBank/DDBJ databases">
        <title>Genome sequence and assembly of Adhaeribacter sp.</title>
        <authorList>
            <person name="Chhetri G."/>
        </authorList>
    </citation>
    <scope>NUCLEOTIDE SEQUENCE [LARGE SCALE GENOMIC DNA]</scope>
    <source>
        <strain evidence="3 4">DK36</strain>
    </source>
</reference>
<gene>
    <name evidence="3" type="ORF">F0145_17245</name>
</gene>
<feature type="signal peptide" evidence="1">
    <location>
        <begin position="1"/>
        <end position="19"/>
    </location>
</feature>
<evidence type="ECO:0000256" key="1">
    <source>
        <dbReference type="SAM" id="SignalP"/>
    </source>
</evidence>
<evidence type="ECO:0000313" key="3">
    <source>
        <dbReference type="EMBL" id="KAA5543385.1"/>
    </source>
</evidence>
<proteinExistence type="predicted"/>
<dbReference type="Pfam" id="PF13568">
    <property type="entry name" value="OMP_b-brl_2"/>
    <property type="match status" value="1"/>
</dbReference>
<dbReference type="EMBL" id="VWSF01000014">
    <property type="protein sequence ID" value="KAA5543385.1"/>
    <property type="molecule type" value="Genomic_DNA"/>
</dbReference>
<comment type="caution">
    <text evidence="3">The sequence shown here is derived from an EMBL/GenBank/DDBJ whole genome shotgun (WGS) entry which is preliminary data.</text>
</comment>
<sequence length="211" mass="23437">MKKITFLLLAILLSTAGFAQKRVTTTAPINHNLEGSTAPENTGFGIKGGLNFSDVRNTDGGVNFDPKTSYHVGAFAQFSITDWFSLQPEVIYSRKGYDSTNVARRLDYFDVPLLLVFNPLDNVSIHVGPQVSLLMTVKDGDKEINKEDSYNSLDYGMVGGVEARLSIFRFGARYNLGLNQIYQDTYRDIATNVNRDMKNGAFQVYVGVGFH</sequence>
<keyword evidence="1" id="KW-0732">Signal</keyword>
<dbReference type="Proteomes" id="UP000323426">
    <property type="component" value="Unassembled WGS sequence"/>
</dbReference>
<feature type="chain" id="PRO_5024271955" evidence="1">
    <location>
        <begin position="20"/>
        <end position="211"/>
    </location>
</feature>
<protein>
    <submittedName>
        <fullName evidence="3">PorT family protein</fullName>
    </submittedName>
</protein>
<dbReference type="AlphaFoldDB" id="A0A5M6DDV4"/>
<name>A0A5M6DDV4_9BACT</name>
<dbReference type="InterPro" id="IPR025665">
    <property type="entry name" value="Beta-barrel_OMP_2"/>
</dbReference>
<feature type="domain" description="Outer membrane protein beta-barrel" evidence="2">
    <location>
        <begin position="40"/>
        <end position="182"/>
    </location>
</feature>
<evidence type="ECO:0000259" key="2">
    <source>
        <dbReference type="Pfam" id="PF13568"/>
    </source>
</evidence>
<evidence type="ECO:0000313" key="4">
    <source>
        <dbReference type="Proteomes" id="UP000323426"/>
    </source>
</evidence>
<dbReference type="RefSeq" id="WP_150090196.1">
    <property type="nucleotide sequence ID" value="NZ_VWSF01000014.1"/>
</dbReference>